<organism evidence="1 2">
    <name type="scientific">Euplotes crassus</name>
    <dbReference type="NCBI Taxonomy" id="5936"/>
    <lineage>
        <taxon>Eukaryota</taxon>
        <taxon>Sar</taxon>
        <taxon>Alveolata</taxon>
        <taxon>Ciliophora</taxon>
        <taxon>Intramacronucleata</taxon>
        <taxon>Spirotrichea</taxon>
        <taxon>Hypotrichia</taxon>
        <taxon>Euplotida</taxon>
        <taxon>Euplotidae</taxon>
        <taxon>Moneuplotes</taxon>
    </lineage>
</organism>
<comment type="caution">
    <text evidence="1">The sequence shown here is derived from an EMBL/GenBank/DDBJ whole genome shotgun (WGS) entry which is preliminary data.</text>
</comment>
<sequence>MKAQDILESKRKGIFSKENNKVIREIIINQRRMRKKVQPSKLNLLHDFNNKKGVNIDNLKFTRYVDPPHINKEGDISVSEKFKQRIKNTNFELLSRFSRSRESATGFSHYRNLKKRFDDILRSPLKPHQSFHNLNSRNHERNDGKRLNQMMKLYCNTGFKTEEKVDQDCGKSKDHPFWTKSQHRILNKKKFEDEKTYSKNYSKDVKPLDLSKLRRPYLPDVKYKKLFEDEQMLTNIKNKYFLKTFEARGDKDSVGAKKDKEICK</sequence>
<proteinExistence type="predicted"/>
<dbReference type="AlphaFoldDB" id="A0AAD1XSL0"/>
<evidence type="ECO:0000313" key="1">
    <source>
        <dbReference type="EMBL" id="CAI2378210.1"/>
    </source>
</evidence>
<reference evidence="1" key="1">
    <citation type="submission" date="2023-07" db="EMBL/GenBank/DDBJ databases">
        <authorList>
            <consortium name="AG Swart"/>
            <person name="Singh M."/>
            <person name="Singh A."/>
            <person name="Seah K."/>
            <person name="Emmerich C."/>
        </authorList>
    </citation>
    <scope>NUCLEOTIDE SEQUENCE</scope>
    <source>
        <strain evidence="1">DP1</strain>
    </source>
</reference>
<keyword evidence="2" id="KW-1185">Reference proteome</keyword>
<gene>
    <name evidence="1" type="ORF">ECRASSUSDP1_LOCUS19605</name>
</gene>
<evidence type="ECO:0000313" key="2">
    <source>
        <dbReference type="Proteomes" id="UP001295684"/>
    </source>
</evidence>
<dbReference type="Proteomes" id="UP001295684">
    <property type="component" value="Unassembled WGS sequence"/>
</dbReference>
<protein>
    <submittedName>
        <fullName evidence="1">Uncharacterized protein</fullName>
    </submittedName>
</protein>
<dbReference type="EMBL" id="CAMPGE010019909">
    <property type="protein sequence ID" value="CAI2378210.1"/>
    <property type="molecule type" value="Genomic_DNA"/>
</dbReference>
<accession>A0AAD1XSL0</accession>
<name>A0AAD1XSL0_EUPCR</name>